<evidence type="ECO:0000313" key="1">
    <source>
        <dbReference type="EMBL" id="TGN18522.1"/>
    </source>
</evidence>
<dbReference type="Proteomes" id="UP000298058">
    <property type="component" value="Unassembled WGS sequence"/>
</dbReference>
<organism evidence="1 2">
    <name type="scientific">Leptospira idonii</name>
    <dbReference type="NCBI Taxonomy" id="1193500"/>
    <lineage>
        <taxon>Bacteria</taxon>
        <taxon>Pseudomonadati</taxon>
        <taxon>Spirochaetota</taxon>
        <taxon>Spirochaetia</taxon>
        <taxon>Leptospirales</taxon>
        <taxon>Leptospiraceae</taxon>
        <taxon>Leptospira</taxon>
    </lineage>
</organism>
<dbReference type="AlphaFoldDB" id="A0A4R9LXV6"/>
<accession>A0A4R9LXV6</accession>
<dbReference type="OrthoDB" id="341793at2"/>
<keyword evidence="2" id="KW-1185">Reference proteome</keyword>
<reference evidence="1" key="1">
    <citation type="journal article" date="2019" name="PLoS Negl. Trop. Dis.">
        <title>Revisiting the worldwide diversity of Leptospira species in the environment.</title>
        <authorList>
            <person name="Vincent A.T."/>
            <person name="Schiettekatte O."/>
            <person name="Bourhy P."/>
            <person name="Veyrier F.J."/>
            <person name="Picardeau M."/>
        </authorList>
    </citation>
    <scope>NUCLEOTIDE SEQUENCE [LARGE SCALE GENOMIC DNA]</scope>
    <source>
        <strain evidence="1">201300427</strain>
    </source>
</reference>
<sequence>MNKKTIFTELVEIIEDTKYFLKKNTLPVYKYETEPDPNDLHFLWKPLTKKSGEQKALETKEKQRSNRETINFPCSLCTGKVSGIKNFFYRGRKPILVLHYSGATTPKEKPFVKKNPNQIFREQLTEKVWGDLIQKAFGFSYLELFHQEYPACNFSHTQSTEMDWKKRVDTCKVYVEENIKDFQIEAIVILGSSAKLVFGAEKAKESLGKLIEWEIAGKKIPVLTIRSPEALVFLDEKSKGKASDEDTALFQYAQERNSLEESFLNQLKQLQSVVS</sequence>
<protein>
    <recommendedName>
        <fullName evidence="3">Uracil-DNA glycosylase-like domain-containing protein</fullName>
    </recommendedName>
</protein>
<dbReference type="RefSeq" id="WP_135761205.1">
    <property type="nucleotide sequence ID" value="NZ_RQHW01000047.1"/>
</dbReference>
<proteinExistence type="predicted"/>
<gene>
    <name evidence="1" type="ORF">EHS15_14130</name>
</gene>
<name>A0A4R9LXV6_9LEPT</name>
<evidence type="ECO:0000313" key="2">
    <source>
        <dbReference type="Proteomes" id="UP000298058"/>
    </source>
</evidence>
<dbReference type="EMBL" id="RQHW01000047">
    <property type="protein sequence ID" value="TGN18522.1"/>
    <property type="molecule type" value="Genomic_DNA"/>
</dbReference>
<evidence type="ECO:0008006" key="3">
    <source>
        <dbReference type="Google" id="ProtNLM"/>
    </source>
</evidence>
<comment type="caution">
    <text evidence="1">The sequence shown here is derived from an EMBL/GenBank/DDBJ whole genome shotgun (WGS) entry which is preliminary data.</text>
</comment>